<evidence type="ECO:0000256" key="2">
    <source>
        <dbReference type="SAM" id="SignalP"/>
    </source>
</evidence>
<dbReference type="Gene3D" id="2.30.29.30">
    <property type="entry name" value="Pleckstrin-homology domain (PH domain)/Phosphotyrosine-binding domain (PTB)"/>
    <property type="match status" value="1"/>
</dbReference>
<accession>A0A5B7DGU0</accession>
<comment type="caution">
    <text evidence="3">The sequence shown here is derived from an EMBL/GenBank/DDBJ whole genome shotgun (WGS) entry which is preliminary data.</text>
</comment>
<keyword evidence="2" id="KW-0732">Signal</keyword>
<dbReference type="InterPro" id="IPR011993">
    <property type="entry name" value="PH-like_dom_sf"/>
</dbReference>
<feature type="signal peptide" evidence="2">
    <location>
        <begin position="1"/>
        <end position="30"/>
    </location>
</feature>
<feature type="compositionally biased region" description="Basic and acidic residues" evidence="1">
    <location>
        <begin position="126"/>
        <end position="137"/>
    </location>
</feature>
<dbReference type="SUPFAM" id="SSF50729">
    <property type="entry name" value="PH domain-like"/>
    <property type="match status" value="1"/>
</dbReference>
<sequence length="248" mass="27554">MAARGQRSAKRRSGCFLWVLFDLPVVRVGSVSGPGRVPPQDVPKHRCLWRLASACWGDLGRFYGDIPWNDYCFSGVRDPSLCAECMTEVVVSGTEASITHPFSHPKSSKVKANHELLTVGQPRIQRRTDHKALEDRPAVNYELVHRRQLSPKETGGSPSPPKSACSSTSTTSTDHHHTNHQVSHVLTATSKVSRIEKVGGANTSRGENSYGIEIFCKDIRNLRFAHKQIKSDSLRIESEAMQEIVNQE</sequence>
<protein>
    <submittedName>
        <fullName evidence="3">Myotubularin-related protein 2</fullName>
    </submittedName>
</protein>
<organism evidence="3 4">
    <name type="scientific">Portunus trituberculatus</name>
    <name type="common">Swimming crab</name>
    <name type="synonym">Neptunus trituberculatus</name>
    <dbReference type="NCBI Taxonomy" id="210409"/>
    <lineage>
        <taxon>Eukaryota</taxon>
        <taxon>Metazoa</taxon>
        <taxon>Ecdysozoa</taxon>
        <taxon>Arthropoda</taxon>
        <taxon>Crustacea</taxon>
        <taxon>Multicrustacea</taxon>
        <taxon>Malacostraca</taxon>
        <taxon>Eumalacostraca</taxon>
        <taxon>Eucarida</taxon>
        <taxon>Decapoda</taxon>
        <taxon>Pleocyemata</taxon>
        <taxon>Brachyura</taxon>
        <taxon>Eubrachyura</taxon>
        <taxon>Portunoidea</taxon>
        <taxon>Portunidae</taxon>
        <taxon>Portuninae</taxon>
        <taxon>Portunus</taxon>
    </lineage>
</organism>
<keyword evidence="4" id="KW-1185">Reference proteome</keyword>
<reference evidence="3 4" key="1">
    <citation type="submission" date="2019-05" db="EMBL/GenBank/DDBJ databases">
        <title>Another draft genome of Portunus trituberculatus and its Hox gene families provides insights of decapod evolution.</title>
        <authorList>
            <person name="Jeong J.-H."/>
            <person name="Song I."/>
            <person name="Kim S."/>
            <person name="Choi T."/>
            <person name="Kim D."/>
            <person name="Ryu S."/>
            <person name="Kim W."/>
        </authorList>
    </citation>
    <scope>NUCLEOTIDE SEQUENCE [LARGE SCALE GENOMIC DNA]</scope>
    <source>
        <tissue evidence="3">Muscle</tissue>
    </source>
</reference>
<proteinExistence type="predicted"/>
<evidence type="ECO:0000256" key="1">
    <source>
        <dbReference type="SAM" id="MobiDB-lite"/>
    </source>
</evidence>
<dbReference type="AlphaFoldDB" id="A0A5B7DGU0"/>
<name>A0A5B7DGU0_PORTR</name>
<dbReference type="Proteomes" id="UP000324222">
    <property type="component" value="Unassembled WGS sequence"/>
</dbReference>
<feature type="chain" id="PRO_5022705069" evidence="2">
    <location>
        <begin position="31"/>
        <end position="248"/>
    </location>
</feature>
<gene>
    <name evidence="3" type="primary">MTMR2_0</name>
    <name evidence="3" type="ORF">E2C01_013656</name>
</gene>
<evidence type="ECO:0000313" key="3">
    <source>
        <dbReference type="EMBL" id="MPC20701.1"/>
    </source>
</evidence>
<evidence type="ECO:0000313" key="4">
    <source>
        <dbReference type="Proteomes" id="UP000324222"/>
    </source>
</evidence>
<feature type="compositionally biased region" description="Polar residues" evidence="1">
    <location>
        <begin position="180"/>
        <end position="189"/>
    </location>
</feature>
<feature type="compositionally biased region" description="Low complexity" evidence="1">
    <location>
        <begin position="162"/>
        <end position="172"/>
    </location>
</feature>
<feature type="region of interest" description="Disordered" evidence="1">
    <location>
        <begin position="122"/>
        <end position="189"/>
    </location>
</feature>
<dbReference type="EMBL" id="VSRR010000901">
    <property type="protein sequence ID" value="MPC20701.1"/>
    <property type="molecule type" value="Genomic_DNA"/>
</dbReference>